<proteinExistence type="predicted"/>
<sequence length="159" mass="18583">MSSTESNTQGAWEDRWTKPTFDMLMSVYDPAGRKRILEQLFVNFDEFPNIRREIIWFGSAWKWTEQFILTDSKGKDIEVLAYFIPNPETPGICVPLREEFIEALPLKRLNKFIREGIRTAVAKCAVEVAWASWSPNASTEVEHLTDLFKRKYKFLTNTK</sequence>
<organism evidence="1 2">
    <name type="scientific">Poriferisphaera corsica</name>
    <dbReference type="NCBI Taxonomy" id="2528020"/>
    <lineage>
        <taxon>Bacteria</taxon>
        <taxon>Pseudomonadati</taxon>
        <taxon>Planctomycetota</taxon>
        <taxon>Phycisphaerae</taxon>
        <taxon>Phycisphaerales</taxon>
        <taxon>Phycisphaeraceae</taxon>
        <taxon>Poriferisphaera</taxon>
    </lineage>
</organism>
<dbReference type="EMBL" id="CP036425">
    <property type="protein sequence ID" value="QDU34506.1"/>
    <property type="molecule type" value="Genomic_DNA"/>
</dbReference>
<dbReference type="Proteomes" id="UP000317369">
    <property type="component" value="Chromosome"/>
</dbReference>
<accession>A0A517YWB6</accession>
<reference evidence="1 2" key="1">
    <citation type="submission" date="2019-02" db="EMBL/GenBank/DDBJ databases">
        <title>Deep-cultivation of Planctomycetes and their phenomic and genomic characterization uncovers novel biology.</title>
        <authorList>
            <person name="Wiegand S."/>
            <person name="Jogler M."/>
            <person name="Boedeker C."/>
            <person name="Pinto D."/>
            <person name="Vollmers J."/>
            <person name="Rivas-Marin E."/>
            <person name="Kohn T."/>
            <person name="Peeters S.H."/>
            <person name="Heuer A."/>
            <person name="Rast P."/>
            <person name="Oberbeckmann S."/>
            <person name="Bunk B."/>
            <person name="Jeske O."/>
            <person name="Meyerdierks A."/>
            <person name="Storesund J.E."/>
            <person name="Kallscheuer N."/>
            <person name="Luecker S."/>
            <person name="Lage O.M."/>
            <person name="Pohl T."/>
            <person name="Merkel B.J."/>
            <person name="Hornburger P."/>
            <person name="Mueller R.-W."/>
            <person name="Bruemmer F."/>
            <person name="Labrenz M."/>
            <person name="Spormann A.M."/>
            <person name="Op den Camp H."/>
            <person name="Overmann J."/>
            <person name="Amann R."/>
            <person name="Jetten M.S.M."/>
            <person name="Mascher T."/>
            <person name="Medema M.H."/>
            <person name="Devos D.P."/>
            <person name="Kaster A.-K."/>
            <person name="Ovreas L."/>
            <person name="Rohde M."/>
            <person name="Galperin M.Y."/>
            <person name="Jogler C."/>
        </authorList>
    </citation>
    <scope>NUCLEOTIDE SEQUENCE [LARGE SCALE GENOMIC DNA]</scope>
    <source>
        <strain evidence="1 2">KS4</strain>
    </source>
</reference>
<name>A0A517YWB6_9BACT</name>
<gene>
    <name evidence="1" type="ORF">KS4_25760</name>
</gene>
<dbReference type="KEGG" id="pcor:KS4_25760"/>
<evidence type="ECO:0000313" key="2">
    <source>
        <dbReference type="Proteomes" id="UP000317369"/>
    </source>
</evidence>
<keyword evidence="2" id="KW-1185">Reference proteome</keyword>
<protein>
    <submittedName>
        <fullName evidence="1">Uncharacterized protein</fullName>
    </submittedName>
</protein>
<dbReference type="AlphaFoldDB" id="A0A517YWB6"/>
<evidence type="ECO:0000313" key="1">
    <source>
        <dbReference type="EMBL" id="QDU34506.1"/>
    </source>
</evidence>